<protein>
    <submittedName>
        <fullName evidence="5">MarR family transcriptional regulator</fullName>
    </submittedName>
</protein>
<dbReference type="PANTHER" id="PTHR42756:SF1">
    <property type="entry name" value="TRANSCRIPTIONAL REPRESSOR OF EMRAB OPERON"/>
    <property type="match status" value="1"/>
</dbReference>
<dbReference type="PRINTS" id="PR00598">
    <property type="entry name" value="HTHMARR"/>
</dbReference>
<evidence type="ECO:0000256" key="1">
    <source>
        <dbReference type="ARBA" id="ARBA00023015"/>
    </source>
</evidence>
<dbReference type="Pfam" id="PF01047">
    <property type="entry name" value="MarR"/>
    <property type="match status" value="1"/>
</dbReference>
<accession>A0ABU6NYY3</accession>
<reference evidence="5 6" key="1">
    <citation type="submission" date="2023-03" db="EMBL/GenBank/DDBJ databases">
        <title>Bacillus Genome Sequencing.</title>
        <authorList>
            <person name="Dunlap C."/>
        </authorList>
    </citation>
    <scope>NUCLEOTIDE SEQUENCE [LARGE SCALE GENOMIC DNA]</scope>
    <source>
        <strain evidence="5 6">NRS-1717</strain>
    </source>
</reference>
<evidence type="ECO:0000256" key="3">
    <source>
        <dbReference type="ARBA" id="ARBA00023163"/>
    </source>
</evidence>
<evidence type="ECO:0000313" key="6">
    <source>
        <dbReference type="Proteomes" id="UP001342826"/>
    </source>
</evidence>
<gene>
    <name evidence="5" type="ORF">P9271_13035</name>
</gene>
<dbReference type="EMBL" id="JARTFS010000011">
    <property type="protein sequence ID" value="MED4402241.1"/>
    <property type="molecule type" value="Genomic_DNA"/>
</dbReference>
<name>A0ABU6NYY3_9BACI</name>
<evidence type="ECO:0000256" key="2">
    <source>
        <dbReference type="ARBA" id="ARBA00023125"/>
    </source>
</evidence>
<proteinExistence type="predicted"/>
<sequence>MKREEALKLRKDIMKFVRMFGFMDSLKKPLGRPLSVSQVMALEELESTKLTVWELANKLMLERSSVSRLVDKLIKEGLVCREENEKNRREIHLSLTDKGQITFHQIREQSVEFYQNVLMSLSELEQKKVVDGFELLIKSISDLTCKTNEEH</sequence>
<dbReference type="PROSITE" id="PS01117">
    <property type="entry name" value="HTH_MARR_1"/>
    <property type="match status" value="1"/>
</dbReference>
<dbReference type="InterPro" id="IPR023187">
    <property type="entry name" value="Tscrpt_reg_MarR-type_CS"/>
</dbReference>
<keyword evidence="3" id="KW-0804">Transcription</keyword>
<dbReference type="PANTHER" id="PTHR42756">
    <property type="entry name" value="TRANSCRIPTIONAL REGULATOR, MARR"/>
    <property type="match status" value="1"/>
</dbReference>
<dbReference type="GeneID" id="301139875"/>
<dbReference type="InterPro" id="IPR000835">
    <property type="entry name" value="HTH_MarR-typ"/>
</dbReference>
<keyword evidence="6" id="KW-1185">Reference proteome</keyword>
<dbReference type="Proteomes" id="UP001342826">
    <property type="component" value="Unassembled WGS sequence"/>
</dbReference>
<keyword evidence="2" id="KW-0238">DNA-binding</keyword>
<organism evidence="5 6">
    <name type="scientific">Metabacillus fastidiosus</name>
    <dbReference type="NCBI Taxonomy" id="1458"/>
    <lineage>
        <taxon>Bacteria</taxon>
        <taxon>Bacillati</taxon>
        <taxon>Bacillota</taxon>
        <taxon>Bacilli</taxon>
        <taxon>Bacillales</taxon>
        <taxon>Bacillaceae</taxon>
        <taxon>Metabacillus</taxon>
    </lineage>
</organism>
<dbReference type="SUPFAM" id="SSF46785">
    <property type="entry name" value="Winged helix' DNA-binding domain"/>
    <property type="match status" value="1"/>
</dbReference>
<evidence type="ECO:0000259" key="4">
    <source>
        <dbReference type="PROSITE" id="PS50995"/>
    </source>
</evidence>
<dbReference type="InterPro" id="IPR036390">
    <property type="entry name" value="WH_DNA-bd_sf"/>
</dbReference>
<keyword evidence="1" id="KW-0805">Transcription regulation</keyword>
<evidence type="ECO:0000313" key="5">
    <source>
        <dbReference type="EMBL" id="MED4402241.1"/>
    </source>
</evidence>
<dbReference type="RefSeq" id="WP_066225937.1">
    <property type="nucleotide sequence ID" value="NZ_JARTFQ010000005.1"/>
</dbReference>
<dbReference type="Gene3D" id="1.10.10.10">
    <property type="entry name" value="Winged helix-like DNA-binding domain superfamily/Winged helix DNA-binding domain"/>
    <property type="match status" value="1"/>
</dbReference>
<dbReference type="SMART" id="SM00347">
    <property type="entry name" value="HTH_MARR"/>
    <property type="match status" value="1"/>
</dbReference>
<dbReference type="InterPro" id="IPR036388">
    <property type="entry name" value="WH-like_DNA-bd_sf"/>
</dbReference>
<dbReference type="PROSITE" id="PS50995">
    <property type="entry name" value="HTH_MARR_2"/>
    <property type="match status" value="1"/>
</dbReference>
<feature type="domain" description="HTH marR-type" evidence="4">
    <location>
        <begin position="6"/>
        <end position="138"/>
    </location>
</feature>
<comment type="caution">
    <text evidence="5">The sequence shown here is derived from an EMBL/GenBank/DDBJ whole genome shotgun (WGS) entry which is preliminary data.</text>
</comment>